<dbReference type="CDD" id="cd03590">
    <property type="entry name" value="CLECT_DC-SIGN_like"/>
    <property type="match status" value="1"/>
</dbReference>
<dbReference type="GO" id="GO:0030246">
    <property type="term" value="F:carbohydrate binding"/>
    <property type="evidence" value="ECO:0007669"/>
    <property type="project" value="UniProtKB-KW"/>
</dbReference>
<dbReference type="InterPro" id="IPR018378">
    <property type="entry name" value="C-type_lectin_CS"/>
</dbReference>
<accession>A0A8C2AA49</accession>
<reference evidence="3" key="1">
    <citation type="submission" date="2025-08" db="UniProtKB">
        <authorList>
            <consortium name="Ensembl"/>
        </authorList>
    </citation>
    <scope>IDENTIFICATION</scope>
</reference>
<dbReference type="InterPro" id="IPR050111">
    <property type="entry name" value="C-type_lectin/snaclec_domain"/>
</dbReference>
<dbReference type="Proteomes" id="UP001108240">
    <property type="component" value="Unplaced"/>
</dbReference>
<keyword evidence="1" id="KW-0430">Lectin</keyword>
<dbReference type="Pfam" id="PF00059">
    <property type="entry name" value="Lectin_C"/>
    <property type="match status" value="1"/>
</dbReference>
<name>A0A8C1DTT4_CYPCA</name>
<protein>
    <submittedName>
        <fullName evidence="3">Si:ch211-283g2.3</fullName>
    </submittedName>
</protein>
<evidence type="ECO:0000313" key="3">
    <source>
        <dbReference type="Ensembl" id="ENSCCRP00000064345.2"/>
    </source>
</evidence>
<dbReference type="PROSITE" id="PS50041">
    <property type="entry name" value="C_TYPE_LECTIN_2"/>
    <property type="match status" value="1"/>
</dbReference>
<dbReference type="PROSITE" id="PS00615">
    <property type="entry name" value="C_TYPE_LECTIN_1"/>
    <property type="match status" value="1"/>
</dbReference>
<dbReference type="InterPro" id="IPR001304">
    <property type="entry name" value="C-type_lectin-like"/>
</dbReference>
<evidence type="ECO:0000256" key="1">
    <source>
        <dbReference type="ARBA" id="ARBA00022734"/>
    </source>
</evidence>
<sequence>MDCSEEYIRMEMECEPKKSFRRGCPCTRQTGILVLLGTVCMTIFMVMAFVICGALENKVAEMQTLVSSLSSYLNTSGASNPMTRELQEKELSNIKTLMTDLVSSLSSLTSKQEEILQKLEHQQNVSHTEVKSLMGSLSSSVLALRDKLTEHSSNSSVFSLQSFQHTQLILMDISRSLMGLSNFMGDTRSSIQLLSYKLSFTNLLTSGCTEPDWIPFRNSCYLFSHDVMNWTKAKDYCEEQGAVLLKIEDASEKEWQFVTNIAKPYSYWIGLTDQNTGQWRWADDTPYTMNKEQWSPGQPDDWTKHGLGEEGEDCGHITVYGLLNDAHCSYKMKYICKMKKKD</sequence>
<keyword evidence="4" id="KW-1185">Reference proteome</keyword>
<dbReference type="Gene3D" id="3.10.100.10">
    <property type="entry name" value="Mannose-Binding Protein A, subunit A"/>
    <property type="match status" value="1"/>
</dbReference>
<dbReference type="InterPro" id="IPR033989">
    <property type="entry name" value="CD209-like_CTLD"/>
</dbReference>
<dbReference type="InterPro" id="IPR016186">
    <property type="entry name" value="C-type_lectin-like/link_sf"/>
</dbReference>
<evidence type="ECO:0000256" key="2">
    <source>
        <dbReference type="ARBA" id="ARBA00023157"/>
    </source>
</evidence>
<dbReference type="PANTHER" id="PTHR22803">
    <property type="entry name" value="MANNOSE, PHOSPHOLIPASE, LECTIN RECEPTOR RELATED"/>
    <property type="match status" value="1"/>
</dbReference>
<evidence type="ECO:0000313" key="4">
    <source>
        <dbReference type="Proteomes" id="UP001108240"/>
    </source>
</evidence>
<dbReference type="AlphaFoldDB" id="A0A8C1DTT4"/>
<proteinExistence type="predicted"/>
<dbReference type="OMA" id="MEVECET"/>
<reference evidence="3" key="2">
    <citation type="submission" date="2025-09" db="UniProtKB">
        <authorList>
            <consortium name="Ensembl"/>
        </authorList>
    </citation>
    <scope>IDENTIFICATION</scope>
</reference>
<dbReference type="SMART" id="SM00034">
    <property type="entry name" value="CLECT"/>
    <property type="match status" value="1"/>
</dbReference>
<dbReference type="GeneTree" id="ENSGT00940000165297"/>
<dbReference type="InterPro" id="IPR016187">
    <property type="entry name" value="CTDL_fold"/>
</dbReference>
<accession>A0A8C1DTT4</accession>
<organism evidence="3 4">
    <name type="scientific">Cyprinus carpio carpio</name>
    <dbReference type="NCBI Taxonomy" id="630221"/>
    <lineage>
        <taxon>Eukaryota</taxon>
        <taxon>Metazoa</taxon>
        <taxon>Chordata</taxon>
        <taxon>Craniata</taxon>
        <taxon>Vertebrata</taxon>
        <taxon>Euteleostomi</taxon>
        <taxon>Actinopterygii</taxon>
        <taxon>Neopterygii</taxon>
        <taxon>Teleostei</taxon>
        <taxon>Ostariophysi</taxon>
        <taxon>Cypriniformes</taxon>
        <taxon>Cyprinidae</taxon>
        <taxon>Cyprininae</taxon>
        <taxon>Cyprinus</taxon>
    </lineage>
</organism>
<dbReference type="SUPFAM" id="SSF56436">
    <property type="entry name" value="C-type lectin-like"/>
    <property type="match status" value="1"/>
</dbReference>
<dbReference type="Ensembl" id="ENSCCRT00000069735.2">
    <property type="protein sequence ID" value="ENSCCRP00000064345.2"/>
    <property type="gene ID" value="ENSCCRG00000034609.2"/>
</dbReference>
<keyword evidence="2" id="KW-1015">Disulfide bond</keyword>